<dbReference type="AlphaFoldDB" id="A0A9D5D2H6"/>
<sequence length="533" mass="59965">METMAAFARRLRLLLRSTAVLYLLTAAFLLGSAGIIYSRFTFAAFPDLYTPPSPGCRPDGEGSWSVGMFYGESPLKLQPLESRGVWRNESAAWPVANPVFTCASASDAGSPSNFVADPFLHIQGDTFYLFFETKNSDTLQGDIGVARSTDQGATWKYLGIIFMLPESSKKGELRLYRALNFPLQWKLEKVILKKPLIDSFIINYSGHYWLFGSDFSAFGAKKNGELEIWYSSSPLGPWEPHKQNPVHNTDKSLGARNAGRPFVYNGNLYRLGQDCGETYGRRIRLFQVKKFLLVSRSQKGVNAWNGARYHHLDVQQLPSGEWVGVMDGDRVPSGDSVHRLILGYRVLVSAIKCVVPLSWCLPISAKRSDSISESQSHLQLYPKLRWLFTHVNRFGAPLQGRINPNTCSGRSLLAFILLIVLVFTFVGTHHVYGGNGAEEAYPVKGQYSQFTLLTMTYDARIWNLKMFVKHYSRCSSVREIVVVWNKGQPPVDSDFDSAVPVRIRVEDKNSLNNRFKADPLIKHELFSSLMMIS</sequence>
<dbReference type="InterPro" id="IPR015338">
    <property type="entry name" value="GT64_dom"/>
</dbReference>
<dbReference type="Pfam" id="PF09258">
    <property type="entry name" value="Glyco_transf_64"/>
    <property type="match status" value="1"/>
</dbReference>
<keyword evidence="10" id="KW-1185">Reference proteome</keyword>
<comment type="subcellular location">
    <subcellularLocation>
        <location evidence="1">Membrane</location>
    </subcellularLocation>
</comment>
<dbReference type="InterPro" id="IPR029044">
    <property type="entry name" value="Nucleotide-diphossugar_trans"/>
</dbReference>
<evidence type="ECO:0000256" key="6">
    <source>
        <dbReference type="SAM" id="Phobius"/>
    </source>
</evidence>
<reference evidence="9" key="1">
    <citation type="submission" date="2021-03" db="EMBL/GenBank/DDBJ databases">
        <authorList>
            <person name="Li Z."/>
            <person name="Yang C."/>
        </authorList>
    </citation>
    <scope>NUCLEOTIDE SEQUENCE</scope>
    <source>
        <strain evidence="9">Dzin_1.0</strain>
        <tissue evidence="9">Leaf</tissue>
    </source>
</reference>
<keyword evidence="5" id="KW-1015">Disulfide bond</keyword>
<evidence type="ECO:0000256" key="2">
    <source>
        <dbReference type="ARBA" id="ARBA00008700"/>
    </source>
</evidence>
<dbReference type="Proteomes" id="UP001085076">
    <property type="component" value="Miscellaneous, Linkage group lg02"/>
</dbReference>
<dbReference type="EMBL" id="JAGGNH010000002">
    <property type="protein sequence ID" value="KAJ0982885.1"/>
    <property type="molecule type" value="Genomic_DNA"/>
</dbReference>
<comment type="caution">
    <text evidence="9">The sequence shown here is derived from an EMBL/GenBank/DDBJ whole genome shotgun (WGS) entry which is preliminary data.</text>
</comment>
<evidence type="ECO:0000256" key="3">
    <source>
        <dbReference type="ARBA" id="ARBA00022679"/>
    </source>
</evidence>
<evidence type="ECO:0000256" key="4">
    <source>
        <dbReference type="ARBA" id="ARBA00023136"/>
    </source>
</evidence>
<organism evidence="9 10">
    <name type="scientific">Dioscorea zingiberensis</name>
    <dbReference type="NCBI Taxonomy" id="325984"/>
    <lineage>
        <taxon>Eukaryota</taxon>
        <taxon>Viridiplantae</taxon>
        <taxon>Streptophyta</taxon>
        <taxon>Embryophyta</taxon>
        <taxon>Tracheophyta</taxon>
        <taxon>Spermatophyta</taxon>
        <taxon>Magnoliopsida</taxon>
        <taxon>Liliopsida</taxon>
        <taxon>Dioscoreales</taxon>
        <taxon>Dioscoreaceae</taxon>
        <taxon>Dioscorea</taxon>
    </lineage>
</organism>
<evidence type="ECO:0000256" key="5">
    <source>
        <dbReference type="ARBA" id="ARBA00023157"/>
    </source>
</evidence>
<keyword evidence="6" id="KW-0812">Transmembrane</keyword>
<dbReference type="InterPro" id="IPR056442">
    <property type="entry name" value="GINT1_N"/>
</dbReference>
<proteinExistence type="inferred from homology"/>
<dbReference type="SUPFAM" id="SSF75005">
    <property type="entry name" value="Arabinanase/levansucrase/invertase"/>
    <property type="match status" value="1"/>
</dbReference>
<keyword evidence="3" id="KW-0808">Transferase</keyword>
<dbReference type="FunFam" id="2.115.10.20:FF:000004">
    <property type="entry name" value="Glucosamine inositolphosphorylceramide transferase 1"/>
    <property type="match status" value="1"/>
</dbReference>
<name>A0A9D5D2H6_9LILI</name>
<feature type="domain" description="Glucosamine inositolphosphorylceramide transferase 1 N-terminal" evidence="8">
    <location>
        <begin position="56"/>
        <end position="329"/>
    </location>
</feature>
<evidence type="ECO:0000313" key="9">
    <source>
        <dbReference type="EMBL" id="KAJ0982885.1"/>
    </source>
</evidence>
<evidence type="ECO:0000313" key="10">
    <source>
        <dbReference type="Proteomes" id="UP001085076"/>
    </source>
</evidence>
<evidence type="ECO:0000256" key="1">
    <source>
        <dbReference type="ARBA" id="ARBA00004370"/>
    </source>
</evidence>
<keyword evidence="4 6" id="KW-0472">Membrane</keyword>
<protein>
    <submittedName>
        <fullName evidence="9">Uncharacterized protein</fullName>
    </submittedName>
</protein>
<feature type="transmembrane region" description="Helical" evidence="6">
    <location>
        <begin position="412"/>
        <end position="432"/>
    </location>
</feature>
<accession>A0A9D5D2H6</accession>
<evidence type="ECO:0000259" key="8">
    <source>
        <dbReference type="Pfam" id="PF24793"/>
    </source>
</evidence>
<dbReference type="OrthoDB" id="5954868at2759"/>
<dbReference type="Pfam" id="PF24793">
    <property type="entry name" value="GINT1_N"/>
    <property type="match status" value="1"/>
</dbReference>
<evidence type="ECO:0000259" key="7">
    <source>
        <dbReference type="Pfam" id="PF09258"/>
    </source>
</evidence>
<reference evidence="9" key="2">
    <citation type="journal article" date="2022" name="Hortic Res">
        <title>The genome of Dioscorea zingiberensis sheds light on the biosynthesis, origin and evolution of the medicinally important diosgenin saponins.</title>
        <authorList>
            <person name="Li Y."/>
            <person name="Tan C."/>
            <person name="Li Z."/>
            <person name="Guo J."/>
            <person name="Li S."/>
            <person name="Chen X."/>
            <person name="Wang C."/>
            <person name="Dai X."/>
            <person name="Yang H."/>
            <person name="Song W."/>
            <person name="Hou L."/>
            <person name="Xu J."/>
            <person name="Tong Z."/>
            <person name="Xu A."/>
            <person name="Yuan X."/>
            <person name="Wang W."/>
            <person name="Yang Q."/>
            <person name="Chen L."/>
            <person name="Sun Z."/>
            <person name="Wang K."/>
            <person name="Pan B."/>
            <person name="Chen J."/>
            <person name="Bao Y."/>
            <person name="Liu F."/>
            <person name="Qi X."/>
            <person name="Gang D.R."/>
            <person name="Wen J."/>
            <person name="Li J."/>
        </authorList>
    </citation>
    <scope>NUCLEOTIDE SEQUENCE</scope>
    <source>
        <strain evidence="9">Dzin_1.0</strain>
    </source>
</reference>
<comment type="similarity">
    <text evidence="2">Belongs to the glycosyltransferase 64 family.</text>
</comment>
<feature type="domain" description="Glycosyl transferase 64" evidence="7">
    <location>
        <begin position="450"/>
        <end position="522"/>
    </location>
</feature>
<dbReference type="Gene3D" id="2.115.10.20">
    <property type="entry name" value="Glycosyl hydrolase domain, family 43"/>
    <property type="match status" value="2"/>
</dbReference>
<dbReference type="InterPro" id="IPR023296">
    <property type="entry name" value="Glyco_hydro_beta-prop_sf"/>
</dbReference>
<dbReference type="PANTHER" id="PTHR48261:SF6">
    <property type="entry name" value="GLYCOSYLTRANSFERASE FAMILY PROTEIN"/>
    <property type="match status" value="1"/>
</dbReference>
<dbReference type="PANTHER" id="PTHR48261">
    <property type="entry name" value="ACETYLGLUCOSAMINYLTRANSFERASE"/>
    <property type="match status" value="1"/>
</dbReference>
<dbReference type="GO" id="GO:0016757">
    <property type="term" value="F:glycosyltransferase activity"/>
    <property type="evidence" value="ECO:0007669"/>
    <property type="project" value="InterPro"/>
</dbReference>
<gene>
    <name evidence="9" type="ORF">J5N97_011140</name>
</gene>
<keyword evidence="6" id="KW-1133">Transmembrane helix</keyword>
<dbReference type="InterPro" id="IPR004263">
    <property type="entry name" value="Exostosin"/>
</dbReference>
<dbReference type="Gene3D" id="3.90.550.10">
    <property type="entry name" value="Spore Coat Polysaccharide Biosynthesis Protein SpsA, Chain A"/>
    <property type="match status" value="1"/>
</dbReference>
<dbReference type="GO" id="GO:0016020">
    <property type="term" value="C:membrane"/>
    <property type="evidence" value="ECO:0007669"/>
    <property type="project" value="UniProtKB-SubCell"/>
</dbReference>